<keyword evidence="6" id="KW-0175">Coiled coil</keyword>
<feature type="coiled-coil region" evidence="6">
    <location>
        <begin position="195"/>
        <end position="222"/>
    </location>
</feature>
<evidence type="ECO:0000256" key="4">
    <source>
        <dbReference type="ARBA" id="ARBA00022989"/>
    </source>
</evidence>
<evidence type="ECO:0000256" key="2">
    <source>
        <dbReference type="ARBA" id="ARBA00022475"/>
    </source>
</evidence>
<keyword evidence="3 7" id="KW-0812">Transmembrane</keyword>
<evidence type="ECO:0000313" key="10">
    <source>
        <dbReference type="EMBL" id="AJE03049.1"/>
    </source>
</evidence>
<dbReference type="GO" id="GO:0005886">
    <property type="term" value="C:plasma membrane"/>
    <property type="evidence" value="ECO:0007669"/>
    <property type="project" value="UniProtKB-SubCell"/>
</dbReference>
<keyword evidence="11" id="KW-1185">Reference proteome</keyword>
<dbReference type="Proteomes" id="UP000057609">
    <property type="component" value="Chromosome"/>
</dbReference>
<gene>
    <name evidence="10" type="ORF">GPICK_06425</name>
</gene>
<evidence type="ECO:0000259" key="8">
    <source>
        <dbReference type="Pfam" id="PF02706"/>
    </source>
</evidence>
<dbReference type="InterPro" id="IPR032807">
    <property type="entry name" value="GNVR"/>
</dbReference>
<dbReference type="GO" id="GO:0004713">
    <property type="term" value="F:protein tyrosine kinase activity"/>
    <property type="evidence" value="ECO:0007669"/>
    <property type="project" value="TreeGrafter"/>
</dbReference>
<feature type="transmembrane region" description="Helical" evidence="7">
    <location>
        <begin position="353"/>
        <end position="373"/>
    </location>
</feature>
<evidence type="ECO:0000256" key="1">
    <source>
        <dbReference type="ARBA" id="ARBA00004651"/>
    </source>
</evidence>
<evidence type="ECO:0000313" key="11">
    <source>
        <dbReference type="Proteomes" id="UP000057609"/>
    </source>
</evidence>
<protein>
    <submittedName>
        <fullName evidence="10">Lipopolysaccharide biosynthesis protein</fullName>
    </submittedName>
</protein>
<dbReference type="InterPro" id="IPR050445">
    <property type="entry name" value="Bact_polysacc_biosynth/exp"/>
</dbReference>
<dbReference type="RefSeq" id="WP_039741459.1">
    <property type="nucleotide sequence ID" value="NZ_CP009788.1"/>
</dbReference>
<reference evidence="10 11" key="1">
    <citation type="journal article" date="2015" name="Genome Announc.">
        <title>Complete Genome of Geobacter pickeringii G13T, a Metal-Reducing Isolate from Sedimentary Kaolin Deposits.</title>
        <authorList>
            <person name="Badalamenti J.P."/>
            <person name="Bond D.R."/>
        </authorList>
    </citation>
    <scope>NUCLEOTIDE SEQUENCE [LARGE SCALE GENOMIC DNA]</scope>
    <source>
        <strain evidence="10 11">G13</strain>
    </source>
</reference>
<dbReference type="InterPro" id="IPR003856">
    <property type="entry name" value="LPS_length_determ_N"/>
</dbReference>
<feature type="domain" description="Tyrosine-protein kinase G-rich" evidence="9">
    <location>
        <begin position="299"/>
        <end position="375"/>
    </location>
</feature>
<proteinExistence type="predicted"/>
<dbReference type="Pfam" id="PF02706">
    <property type="entry name" value="Wzz"/>
    <property type="match status" value="1"/>
</dbReference>
<feature type="domain" description="Polysaccharide chain length determinant N-terminal" evidence="8">
    <location>
        <begin position="16"/>
        <end position="116"/>
    </location>
</feature>
<sequence length="403" mass="43931">MSDQQENRTPDMMEEEEINLLELLNVIVRRKNFIIKICVAVIVLSVAYSLALPNIYTASAKILPPQKESGGGLSALLGQAGALAGLAGGSLGLGGSSDLYVGILKSRSVADAIIKRLDLAKEFETKTPDETRKALETVVKVQAGKDGIITITADSKDPRRAAQLANAFVEEVGRRSVELNLSKAGTERVFLEKRLDVVKGDLKKAEDVLKTFQERNKAFKVDAQATATIEGVAKLKAEIVAKEVQLASLKSYQTEENPEVRAVEAALGKLRAQMGAMTGGGRSGDGLLPAGSVPSLGLEYVRLMREVKTQEAIFEQLTKQFEIAKLSEAKDSSSLQVLDEAVAPQKKSKPKRALIVMLATVTAFFVSIFAVFIQEYFAKMGDEDRERWDEIKRQLSFVRSRSV</sequence>
<dbReference type="PANTHER" id="PTHR32309:SF13">
    <property type="entry name" value="FERRIC ENTEROBACTIN TRANSPORT PROTEIN FEPE"/>
    <property type="match status" value="1"/>
</dbReference>
<keyword evidence="5 7" id="KW-0472">Membrane</keyword>
<organism evidence="10 11">
    <name type="scientific">Geobacter pickeringii</name>
    <dbReference type="NCBI Taxonomy" id="345632"/>
    <lineage>
        <taxon>Bacteria</taxon>
        <taxon>Pseudomonadati</taxon>
        <taxon>Thermodesulfobacteriota</taxon>
        <taxon>Desulfuromonadia</taxon>
        <taxon>Geobacterales</taxon>
        <taxon>Geobacteraceae</taxon>
        <taxon>Geobacter</taxon>
    </lineage>
</organism>
<dbReference type="EMBL" id="CP009788">
    <property type="protein sequence ID" value="AJE03049.1"/>
    <property type="molecule type" value="Genomic_DNA"/>
</dbReference>
<comment type="subcellular location">
    <subcellularLocation>
        <location evidence="1">Cell membrane</location>
        <topology evidence="1">Multi-pass membrane protein</topology>
    </subcellularLocation>
</comment>
<keyword evidence="4 7" id="KW-1133">Transmembrane helix</keyword>
<keyword evidence="2" id="KW-1003">Cell membrane</keyword>
<dbReference type="PANTHER" id="PTHR32309">
    <property type="entry name" value="TYROSINE-PROTEIN KINASE"/>
    <property type="match status" value="1"/>
</dbReference>
<feature type="transmembrane region" description="Helical" evidence="7">
    <location>
        <begin position="76"/>
        <end position="101"/>
    </location>
</feature>
<dbReference type="HOGENOM" id="CLU_051175_1_0_7"/>
<dbReference type="STRING" id="345632.GPICK_06425"/>
<dbReference type="Pfam" id="PF13807">
    <property type="entry name" value="GNVR"/>
    <property type="match status" value="1"/>
</dbReference>
<evidence type="ECO:0000256" key="7">
    <source>
        <dbReference type="SAM" id="Phobius"/>
    </source>
</evidence>
<dbReference type="AlphaFoldDB" id="A0A0B5BD70"/>
<feature type="transmembrane region" description="Helical" evidence="7">
    <location>
        <begin position="33"/>
        <end position="56"/>
    </location>
</feature>
<evidence type="ECO:0000259" key="9">
    <source>
        <dbReference type="Pfam" id="PF13807"/>
    </source>
</evidence>
<evidence type="ECO:0000256" key="5">
    <source>
        <dbReference type="ARBA" id="ARBA00023136"/>
    </source>
</evidence>
<dbReference type="KEGG" id="gpi:GPICK_06425"/>
<accession>A0A0B5BD70</accession>
<name>A0A0B5BD70_9BACT</name>
<evidence type="ECO:0000256" key="3">
    <source>
        <dbReference type="ARBA" id="ARBA00022692"/>
    </source>
</evidence>
<evidence type="ECO:0000256" key="6">
    <source>
        <dbReference type="SAM" id="Coils"/>
    </source>
</evidence>